<dbReference type="OrthoDB" id="2117591at2759"/>
<dbReference type="SUPFAM" id="SSF51735">
    <property type="entry name" value="NAD(P)-binding Rossmann-fold domains"/>
    <property type="match status" value="1"/>
</dbReference>
<feature type="compositionally biased region" description="Polar residues" evidence="1">
    <location>
        <begin position="1303"/>
        <end position="1320"/>
    </location>
</feature>
<feature type="region of interest" description="Disordered" evidence="1">
    <location>
        <begin position="680"/>
        <end position="711"/>
    </location>
</feature>
<feature type="region of interest" description="Disordered" evidence="1">
    <location>
        <begin position="1039"/>
        <end position="1340"/>
    </location>
</feature>
<feature type="domain" description="Phosphatidate phosphatase APP1 catalytic" evidence="2">
    <location>
        <begin position="827"/>
        <end position="976"/>
    </location>
</feature>
<feature type="compositionally biased region" description="Low complexity" evidence="1">
    <location>
        <begin position="1288"/>
        <end position="1302"/>
    </location>
</feature>
<dbReference type="InterPro" id="IPR019236">
    <property type="entry name" value="APP1_cat"/>
</dbReference>
<dbReference type="Pfam" id="PF00106">
    <property type="entry name" value="adh_short"/>
    <property type="match status" value="1"/>
</dbReference>
<dbReference type="GO" id="GO:0030479">
    <property type="term" value="C:actin cortical patch"/>
    <property type="evidence" value="ECO:0007669"/>
    <property type="project" value="TreeGrafter"/>
</dbReference>
<feature type="compositionally biased region" description="Basic and acidic residues" evidence="1">
    <location>
        <begin position="1102"/>
        <end position="1111"/>
    </location>
</feature>
<feature type="compositionally biased region" description="Polar residues" evidence="1">
    <location>
        <begin position="1112"/>
        <end position="1122"/>
    </location>
</feature>
<dbReference type="InterPro" id="IPR052935">
    <property type="entry name" value="Mg2+_PAP"/>
</dbReference>
<dbReference type="InterPro" id="IPR002347">
    <property type="entry name" value="SDR_fam"/>
</dbReference>
<dbReference type="GO" id="GO:0008195">
    <property type="term" value="F:phosphatidate phosphatase activity"/>
    <property type="evidence" value="ECO:0007669"/>
    <property type="project" value="InterPro"/>
</dbReference>
<evidence type="ECO:0000256" key="1">
    <source>
        <dbReference type="SAM" id="MobiDB-lite"/>
    </source>
</evidence>
<dbReference type="EMBL" id="MU004186">
    <property type="protein sequence ID" value="KAF2498096.1"/>
    <property type="molecule type" value="Genomic_DNA"/>
</dbReference>
<feature type="region of interest" description="Disordered" evidence="1">
    <location>
        <begin position="627"/>
        <end position="658"/>
    </location>
</feature>
<dbReference type="PANTHER" id="PTHR28208:SF3">
    <property type="entry name" value="PHOSPHATIDATE PHOSPHATASE APP1"/>
    <property type="match status" value="1"/>
</dbReference>
<organism evidence="3 4">
    <name type="scientific">Lophium mytilinum</name>
    <dbReference type="NCBI Taxonomy" id="390894"/>
    <lineage>
        <taxon>Eukaryota</taxon>
        <taxon>Fungi</taxon>
        <taxon>Dikarya</taxon>
        <taxon>Ascomycota</taxon>
        <taxon>Pezizomycotina</taxon>
        <taxon>Dothideomycetes</taxon>
        <taxon>Pleosporomycetidae</taxon>
        <taxon>Mytilinidiales</taxon>
        <taxon>Mytilinidiaceae</taxon>
        <taxon>Lophium</taxon>
    </lineage>
</organism>
<feature type="compositionally biased region" description="Low complexity" evidence="1">
    <location>
        <begin position="1264"/>
        <end position="1276"/>
    </location>
</feature>
<proteinExistence type="predicted"/>
<evidence type="ECO:0000313" key="3">
    <source>
        <dbReference type="EMBL" id="KAF2498096.1"/>
    </source>
</evidence>
<feature type="compositionally biased region" description="Polar residues" evidence="1">
    <location>
        <begin position="1207"/>
        <end position="1251"/>
    </location>
</feature>
<feature type="compositionally biased region" description="Polar residues" evidence="1">
    <location>
        <begin position="1165"/>
        <end position="1178"/>
    </location>
</feature>
<accession>A0A6A6R0T0</accession>
<feature type="compositionally biased region" description="Basic residues" evidence="1">
    <location>
        <begin position="700"/>
        <end position="709"/>
    </location>
</feature>
<gene>
    <name evidence="3" type="ORF">BU16DRAFT_607033</name>
</gene>
<feature type="compositionally biased region" description="Polar residues" evidence="1">
    <location>
        <begin position="633"/>
        <end position="644"/>
    </location>
</feature>
<keyword evidence="4" id="KW-1185">Reference proteome</keyword>
<feature type="compositionally biased region" description="Basic and acidic residues" evidence="1">
    <location>
        <begin position="645"/>
        <end position="658"/>
    </location>
</feature>
<evidence type="ECO:0000259" key="2">
    <source>
        <dbReference type="Pfam" id="PF09949"/>
    </source>
</evidence>
<feature type="compositionally biased region" description="Basic and acidic residues" evidence="1">
    <location>
        <begin position="1039"/>
        <end position="1060"/>
    </location>
</feature>
<protein>
    <recommendedName>
        <fullName evidence="2">Phosphatidate phosphatase APP1 catalytic domain-containing protein</fullName>
    </recommendedName>
</protein>
<sequence length="1397" mass="153735">MLKQKWFPPRDTTTSFAGKNIIVTGANSGIGFEAAVKYSALGASKIILGVRSVQKGETAKSAIEGRTHKTGQIVVWEVDMGSYESIQKFAERASRELDHLDIAVLNAGVTVPEYRQSKYGWEETLQVNTLSTSLLAFLLLPKLRASKTTTSEPVLEIVGSSRHNGASIPASHKDAVITSFNAKSTYNVHVNYTISKFLIMSIVKTLTNITSKNVKEPDVVLTVVCPGAANTNLAREFDAWYMKLVVPIFMGLFSKSAEAGSRIIVSGTTLGAAGNGKFWYHDQIRPDPPLLQGEDGVKLQEQIWTEVIEALRKDVGNIDTIIEAAKGTNYLIGPNVAPPPSLRRSVKPASHGTSSLLRYIFPSTRTRARAQLARFRHETIPGFKHKAQSRIYRYILRRQATKLKKAKGPQSILQQLRSRGRHLLRPGYTTTSKRDDAVARRRTMNQSRGSDGYNMEGSGAGQDMGGYRSEGREPGARRKKLAGYLKAANELRQSYQQSYTQGWSSNRDMQYEDGDDGTPGAFPDAAVVRSGEEEMILFPSYARKHVKKKPQAEPGTVQETPGDGRDVRDSVGAGDAEFWKQQWEAYEDDNAIVDVDVRGWIYSPHKGQLTRKHRLFVGVARSLVGINAPPARSSENSRNPSPHSGHQERAARRDEEMAAKEADAILMKGEKEGAIAAKGGYSEAPRDDDSDSPYDSPAQHSRKGSHQLKHASSLNSLSSLKDDHITPLQKRQSWNQPANMSPAELTQANNHLMARLKPFMSNPMANEPISVFFYNEDTSKQRTVYTNASGHFNVRAALDFIPTHVRIIASERLSATTEVVITDPKGISLISDIDDTIKHSAIGSGAREIFRNAFIRELGDLTIEGVTEWYNRMADLGVKFHYVSNSPWQLYPVLTKFFTLAGLPSGSFHLKQYNGMLQGIFEPVAERKKGTLDKIARDFPERSFILVGDSGEADLEVYTDFVQENPGRVLAVFIRDVTTPISKGGFFDSSMGPLTGERSSSTSTQGGRNGRATASLTPMEENYDPHLKAAISASLKDMERENKKGINSWPHEEDSPDKRPQLPPRISTQPRQPEPQENLIDFSDGEQDPVSHNPSPLRRVHTSAEVEDSGKRNSVASTSSAKSMPPTLPRKPVALRSTSSEKVSPTPSTTSSKPPIPPKPRRPSNSVHGSSPLTNQVQTQSPKPRPPQKPSTERAEPSYSYRDSARQKLTSAYSNLPSASSYLYGTTQDQPSPSNDSVRSMSTSSEASSKRTAPPAPPPRRGISSYPVAAASYASSKVQGAWSGGNPAASSNLNVSQSQSNAYSTTSSQQYPSRNNDSTLGMNGGNGGGNGQAMNKKEQLWRQRWARAEQILGDKGVVLRSWRVGSDVMDEAVKMVEKANERREYEGSRERFDKRKK</sequence>
<dbReference type="Pfam" id="PF09949">
    <property type="entry name" value="APP1_cat"/>
    <property type="match status" value="1"/>
</dbReference>
<dbReference type="Proteomes" id="UP000799750">
    <property type="component" value="Unassembled WGS sequence"/>
</dbReference>
<dbReference type="PANTHER" id="PTHR28208">
    <property type="entry name" value="PHOSPHATIDATE PHOSPHATASE APP1"/>
    <property type="match status" value="1"/>
</dbReference>
<reference evidence="3" key="1">
    <citation type="journal article" date="2020" name="Stud. Mycol.">
        <title>101 Dothideomycetes genomes: a test case for predicting lifestyles and emergence of pathogens.</title>
        <authorList>
            <person name="Haridas S."/>
            <person name="Albert R."/>
            <person name="Binder M."/>
            <person name="Bloem J."/>
            <person name="Labutti K."/>
            <person name="Salamov A."/>
            <person name="Andreopoulos B."/>
            <person name="Baker S."/>
            <person name="Barry K."/>
            <person name="Bills G."/>
            <person name="Bluhm B."/>
            <person name="Cannon C."/>
            <person name="Castanera R."/>
            <person name="Culley D."/>
            <person name="Daum C."/>
            <person name="Ezra D."/>
            <person name="Gonzalez J."/>
            <person name="Henrissat B."/>
            <person name="Kuo A."/>
            <person name="Liang C."/>
            <person name="Lipzen A."/>
            <person name="Lutzoni F."/>
            <person name="Magnuson J."/>
            <person name="Mondo S."/>
            <person name="Nolan M."/>
            <person name="Ohm R."/>
            <person name="Pangilinan J."/>
            <person name="Park H.-J."/>
            <person name="Ramirez L."/>
            <person name="Alfaro M."/>
            <person name="Sun H."/>
            <person name="Tritt A."/>
            <person name="Yoshinaga Y."/>
            <person name="Zwiers L.-H."/>
            <person name="Turgeon B."/>
            <person name="Goodwin S."/>
            <person name="Spatafora J."/>
            <person name="Crous P."/>
            <person name="Grigoriev I."/>
        </authorList>
    </citation>
    <scope>NUCLEOTIDE SEQUENCE</scope>
    <source>
        <strain evidence="3">CBS 269.34</strain>
    </source>
</reference>
<feature type="region of interest" description="Disordered" evidence="1">
    <location>
        <begin position="545"/>
        <end position="571"/>
    </location>
</feature>
<feature type="region of interest" description="Disordered" evidence="1">
    <location>
        <begin position="985"/>
        <end position="1023"/>
    </location>
</feature>
<feature type="compositionally biased region" description="Polar residues" evidence="1">
    <location>
        <begin position="997"/>
        <end position="1016"/>
    </location>
</feature>
<dbReference type="PRINTS" id="PR00081">
    <property type="entry name" value="GDHRDH"/>
</dbReference>
<dbReference type="Gene3D" id="3.40.50.720">
    <property type="entry name" value="NAD(P)-binding Rossmann-like Domain"/>
    <property type="match status" value="1"/>
</dbReference>
<name>A0A6A6R0T0_9PEZI</name>
<feature type="region of interest" description="Disordered" evidence="1">
    <location>
        <begin position="425"/>
        <end position="476"/>
    </location>
</feature>
<feature type="compositionally biased region" description="Low complexity" evidence="1">
    <location>
        <begin position="1137"/>
        <end position="1153"/>
    </location>
</feature>
<dbReference type="InterPro" id="IPR036291">
    <property type="entry name" value="NAD(P)-bd_dom_sf"/>
</dbReference>
<feature type="compositionally biased region" description="Gly residues" evidence="1">
    <location>
        <begin position="1322"/>
        <end position="1331"/>
    </location>
</feature>
<evidence type="ECO:0000313" key="4">
    <source>
        <dbReference type="Proteomes" id="UP000799750"/>
    </source>
</evidence>